<feature type="non-terminal residue" evidence="1">
    <location>
        <position position="1"/>
    </location>
</feature>
<sequence length="134" mass="15147">KAYTNVRVVEGDLVSSCVIEREVERADIIYRKLKSREPPTLANFASCSHLAGAQAIARGAQRYTPERPAFFIHTSSVGVTMYEDFQNETWGIERTKTFDDWEGIEKVVNLPDVVKHRNVDAEFSGQGARWLGQD</sequence>
<accession>A0AA35LSL1</accession>
<proteinExistence type="predicted"/>
<protein>
    <submittedName>
        <fullName evidence="1">Uncharacterized protein</fullName>
    </submittedName>
</protein>
<dbReference type="Proteomes" id="UP001160390">
    <property type="component" value="Unassembled WGS sequence"/>
</dbReference>
<evidence type="ECO:0000313" key="1">
    <source>
        <dbReference type="EMBL" id="CAI6060475.1"/>
    </source>
</evidence>
<dbReference type="AlphaFoldDB" id="A0AA35LSL1"/>
<name>A0AA35LSL1_9HYPO</name>
<dbReference type="EMBL" id="CABFNP030000617">
    <property type="protein sequence ID" value="CAI6060475.1"/>
    <property type="molecule type" value="Genomic_DNA"/>
</dbReference>
<gene>
    <name evidence="1" type="ORF">CCHLO57077_00017328</name>
</gene>
<comment type="caution">
    <text evidence="1">The sequence shown here is derived from an EMBL/GenBank/DDBJ whole genome shotgun (WGS) entry which is preliminary data.</text>
</comment>
<keyword evidence="2" id="KW-1185">Reference proteome</keyword>
<evidence type="ECO:0000313" key="2">
    <source>
        <dbReference type="Proteomes" id="UP001160390"/>
    </source>
</evidence>
<reference evidence="1" key="1">
    <citation type="submission" date="2023-01" db="EMBL/GenBank/DDBJ databases">
        <authorList>
            <person name="Piombo E."/>
        </authorList>
    </citation>
    <scope>NUCLEOTIDE SEQUENCE</scope>
</reference>
<organism evidence="1 2">
    <name type="scientific">Clonostachys chloroleuca</name>
    <dbReference type="NCBI Taxonomy" id="1926264"/>
    <lineage>
        <taxon>Eukaryota</taxon>
        <taxon>Fungi</taxon>
        <taxon>Dikarya</taxon>
        <taxon>Ascomycota</taxon>
        <taxon>Pezizomycotina</taxon>
        <taxon>Sordariomycetes</taxon>
        <taxon>Hypocreomycetidae</taxon>
        <taxon>Hypocreales</taxon>
        <taxon>Bionectriaceae</taxon>
        <taxon>Clonostachys</taxon>
    </lineage>
</organism>